<accession>A0AAU9QG92</accession>
<reference evidence="1" key="1">
    <citation type="submission" date="2022-01" db="EMBL/GenBank/DDBJ databases">
        <authorList>
            <person name="Lagorce A."/>
        </authorList>
    </citation>
    <scope>NUCLEOTIDE SEQUENCE</scope>
    <source>
        <strain evidence="1">Th15_F1_A12</strain>
    </source>
</reference>
<dbReference type="EMBL" id="CAKMUD010000024">
    <property type="protein sequence ID" value="CAH1574016.1"/>
    <property type="molecule type" value="Genomic_DNA"/>
</dbReference>
<comment type="caution">
    <text evidence="1">The sequence shown here is derived from an EMBL/GenBank/DDBJ whole genome shotgun (WGS) entry which is preliminary data.</text>
</comment>
<proteinExistence type="predicted"/>
<organism evidence="1 2">
    <name type="scientific">Vibrio jasicida</name>
    <dbReference type="NCBI Taxonomy" id="766224"/>
    <lineage>
        <taxon>Bacteria</taxon>
        <taxon>Pseudomonadati</taxon>
        <taxon>Pseudomonadota</taxon>
        <taxon>Gammaproteobacteria</taxon>
        <taxon>Vibrionales</taxon>
        <taxon>Vibrionaceae</taxon>
        <taxon>Vibrio</taxon>
    </lineage>
</organism>
<sequence length="151" mass="17492">MKLTSFHEVLALHFQYDLQACADFLHVNVKTIRRWLSGESAINPAAEKLLYIVARGYLPPDIRFHDYRIDVTKTAIITPMGREIGIIELDHLALMKDEYHALVDRHGRILNPPLVEAKVRPNPFRGNRRSKAVHWIPSRDTSLNRPQFKCE</sequence>
<evidence type="ECO:0008006" key="3">
    <source>
        <dbReference type="Google" id="ProtNLM"/>
    </source>
</evidence>
<dbReference type="Proteomes" id="UP001295462">
    <property type="component" value="Unassembled WGS sequence"/>
</dbReference>
<evidence type="ECO:0000313" key="2">
    <source>
        <dbReference type="Proteomes" id="UP001295462"/>
    </source>
</evidence>
<dbReference type="AlphaFoldDB" id="A0AAU9QG92"/>
<protein>
    <recommendedName>
        <fullName evidence="3">S-adenosylhomocysteine hydrolase</fullName>
    </recommendedName>
</protein>
<gene>
    <name evidence="1" type="ORF">THF1A12_120174</name>
</gene>
<name>A0AAU9QG92_9VIBR</name>
<dbReference type="RefSeq" id="WP_038882307.1">
    <property type="nucleotide sequence ID" value="NZ_CAKMTZ010000035.1"/>
</dbReference>
<evidence type="ECO:0000313" key="1">
    <source>
        <dbReference type="EMBL" id="CAH1574016.1"/>
    </source>
</evidence>